<comment type="caution">
    <text evidence="3">The sequence shown here is derived from an EMBL/GenBank/DDBJ whole genome shotgun (WGS) entry which is preliminary data.</text>
</comment>
<dbReference type="Pfam" id="PF00903">
    <property type="entry name" value="Glyoxalase"/>
    <property type="match status" value="1"/>
</dbReference>
<gene>
    <name evidence="3" type="ORF">Rsub_09697</name>
</gene>
<evidence type="ECO:0000313" key="3">
    <source>
        <dbReference type="EMBL" id="GBF96841.1"/>
    </source>
</evidence>
<dbReference type="PROSITE" id="PS51819">
    <property type="entry name" value="VOC"/>
    <property type="match status" value="1"/>
</dbReference>
<dbReference type="PANTHER" id="PTHR40280:SF1">
    <property type="entry name" value="VOC DOMAIN-CONTAINING PROTEIN"/>
    <property type="match status" value="1"/>
</dbReference>
<feature type="region of interest" description="Disordered" evidence="1">
    <location>
        <begin position="1"/>
        <end position="40"/>
    </location>
</feature>
<dbReference type="InParanoid" id="A0A2V0PAF5"/>
<feature type="domain" description="VOC" evidence="2">
    <location>
        <begin position="62"/>
        <end position="178"/>
    </location>
</feature>
<dbReference type="InterPro" id="IPR037523">
    <property type="entry name" value="VOC_core"/>
</dbReference>
<evidence type="ECO:0000256" key="1">
    <source>
        <dbReference type="SAM" id="MobiDB-lite"/>
    </source>
</evidence>
<organism evidence="3 4">
    <name type="scientific">Raphidocelis subcapitata</name>
    <dbReference type="NCBI Taxonomy" id="307507"/>
    <lineage>
        <taxon>Eukaryota</taxon>
        <taxon>Viridiplantae</taxon>
        <taxon>Chlorophyta</taxon>
        <taxon>core chlorophytes</taxon>
        <taxon>Chlorophyceae</taxon>
        <taxon>CS clade</taxon>
        <taxon>Sphaeropleales</taxon>
        <taxon>Selenastraceae</taxon>
        <taxon>Raphidocelis</taxon>
    </lineage>
</organism>
<dbReference type="SUPFAM" id="SSF54593">
    <property type="entry name" value="Glyoxalase/Bleomycin resistance protein/Dihydroxybiphenyl dioxygenase"/>
    <property type="match status" value="1"/>
</dbReference>
<dbReference type="EMBL" id="BDRX01000087">
    <property type="protein sequence ID" value="GBF96841.1"/>
    <property type="molecule type" value="Genomic_DNA"/>
</dbReference>
<dbReference type="InterPro" id="IPR029068">
    <property type="entry name" value="Glyas_Bleomycin-R_OHBP_Dase"/>
</dbReference>
<evidence type="ECO:0000313" key="4">
    <source>
        <dbReference type="Proteomes" id="UP000247498"/>
    </source>
</evidence>
<dbReference type="PANTHER" id="PTHR40280">
    <property type="entry name" value="BLR6907 PROTEIN"/>
    <property type="match status" value="1"/>
</dbReference>
<dbReference type="InterPro" id="IPR004360">
    <property type="entry name" value="Glyas_Fos-R_dOase_dom"/>
</dbReference>
<proteinExistence type="predicted"/>
<dbReference type="STRING" id="307507.A0A2V0PAF5"/>
<keyword evidence="4" id="KW-1185">Reference proteome</keyword>
<dbReference type="OrthoDB" id="410751at2759"/>
<dbReference type="Gene3D" id="3.10.180.10">
    <property type="entry name" value="2,3-Dihydroxybiphenyl 1,2-Dioxygenase, domain 1"/>
    <property type="match status" value="1"/>
</dbReference>
<evidence type="ECO:0000259" key="2">
    <source>
        <dbReference type="PROSITE" id="PS51819"/>
    </source>
</evidence>
<accession>A0A2V0PAF5</accession>
<feature type="compositionally biased region" description="Low complexity" evidence="1">
    <location>
        <begin position="1"/>
        <end position="20"/>
    </location>
</feature>
<reference evidence="3 4" key="1">
    <citation type="journal article" date="2018" name="Sci. Rep.">
        <title>Raphidocelis subcapitata (=Pseudokirchneriella subcapitata) provides an insight into genome evolution and environmental adaptations in the Sphaeropleales.</title>
        <authorList>
            <person name="Suzuki S."/>
            <person name="Yamaguchi H."/>
            <person name="Nakajima N."/>
            <person name="Kawachi M."/>
        </authorList>
    </citation>
    <scope>NUCLEOTIDE SEQUENCE [LARGE SCALE GENOMIC DNA]</scope>
    <source>
        <strain evidence="3 4">NIES-35</strain>
    </source>
</reference>
<dbReference type="Proteomes" id="UP000247498">
    <property type="component" value="Unassembled WGS sequence"/>
</dbReference>
<protein>
    <recommendedName>
        <fullName evidence="2">VOC domain-containing protein</fullName>
    </recommendedName>
</protein>
<dbReference type="AlphaFoldDB" id="A0A2V0PAF5"/>
<sequence length="346" mass="36442">MLTAARSSSLAAPRASPHPAAARRSRAPPRPAGALAERAPAAAAAADGGAARRALDVGNVIALEHINLEVPDLEVARLFFGEGLGLTLDPDTTGPERGGLGVVWFNVGRQQLHICQGPDAQGLPAGAAIGLTIPGVEALAERMERVQALLGEVSVSHIAPGALEVRDPWGNAFVIREPPAGAPPHERLGISQLLLPCLPGTARGIASFYEAVLGARAEAGEGRAEVVVGPGQALVFKESKALGPASDEAVAALYSGCHAAVYIADFGGPYSRIESLGLVCNDHPFRDKCHSFGDAARNRQFRFRDIVELEGAGDAAAKGRLLYRFDHEVRCLHHPRFMRPLYNRLA</sequence>
<name>A0A2V0PAF5_9CHLO</name>